<dbReference type="Gene3D" id="2.60.40.420">
    <property type="entry name" value="Cupredoxins - blue copper proteins"/>
    <property type="match status" value="1"/>
</dbReference>
<evidence type="ECO:0000313" key="2">
    <source>
        <dbReference type="EMBL" id="MCG6657246.1"/>
    </source>
</evidence>
<dbReference type="SUPFAM" id="SSF49503">
    <property type="entry name" value="Cupredoxins"/>
    <property type="match status" value="1"/>
</dbReference>
<evidence type="ECO:0000313" key="3">
    <source>
        <dbReference type="Proteomes" id="UP000814385"/>
    </source>
</evidence>
<evidence type="ECO:0008006" key="4">
    <source>
        <dbReference type="Google" id="ProtNLM"/>
    </source>
</evidence>
<keyword evidence="3" id="KW-1185">Reference proteome</keyword>
<evidence type="ECO:0000256" key="1">
    <source>
        <dbReference type="SAM" id="MobiDB-lite"/>
    </source>
</evidence>
<gene>
    <name evidence="2" type="ORF">HOP52_05585</name>
</gene>
<reference evidence="2 3" key="1">
    <citation type="submission" date="2020-05" db="EMBL/GenBank/DDBJ databases">
        <title>Comparative genomic analysis of denitrifying bacteria from Halomonas genus.</title>
        <authorList>
            <person name="Wang L."/>
            <person name="Shao Z."/>
        </authorList>
    </citation>
    <scope>NUCLEOTIDE SEQUENCE [LARGE SCALE GENOMIC DNA]</scope>
    <source>
        <strain evidence="2 3">A4</strain>
    </source>
</reference>
<protein>
    <recommendedName>
        <fullName evidence="4">EfeO-type cupredoxin-like domain-containing protein</fullName>
    </recommendedName>
</protein>
<feature type="region of interest" description="Disordered" evidence="1">
    <location>
        <begin position="1"/>
        <end position="32"/>
    </location>
</feature>
<accession>A0ABS9P646</accession>
<dbReference type="InterPro" id="IPR008972">
    <property type="entry name" value="Cupredoxin"/>
</dbReference>
<organism evidence="2 3">
    <name type="scientific">Billgrantia campisalis</name>
    <dbReference type="NCBI Taxonomy" id="74661"/>
    <lineage>
        <taxon>Bacteria</taxon>
        <taxon>Pseudomonadati</taxon>
        <taxon>Pseudomonadota</taxon>
        <taxon>Gammaproteobacteria</taxon>
        <taxon>Oceanospirillales</taxon>
        <taxon>Halomonadaceae</taxon>
        <taxon>Billgrantia</taxon>
    </lineage>
</organism>
<dbReference type="Proteomes" id="UP000814385">
    <property type="component" value="Unassembled WGS sequence"/>
</dbReference>
<sequence length="125" mass="14008">MRRSQERTPFPDTLETYPDLEAGGGYRLTPPDNTGEWRARSYQWAPGVIVVNEGERVALEFFGINGDHHSTLIEGYDLEFVVRRGELTRVVFTADKPGLFNVICAEHQPSMTAQLLVQPASAKES</sequence>
<name>A0ABS9P646_9GAMM</name>
<dbReference type="EMBL" id="JABFUC010000003">
    <property type="protein sequence ID" value="MCG6657246.1"/>
    <property type="molecule type" value="Genomic_DNA"/>
</dbReference>
<comment type="caution">
    <text evidence="2">The sequence shown here is derived from an EMBL/GenBank/DDBJ whole genome shotgun (WGS) entry which is preliminary data.</text>
</comment>
<proteinExistence type="predicted"/>